<dbReference type="Proteomes" id="UP000559256">
    <property type="component" value="Unassembled WGS sequence"/>
</dbReference>
<accession>A0A8H5LQ07</accession>
<feature type="compositionally biased region" description="Basic and acidic residues" evidence="1">
    <location>
        <begin position="483"/>
        <end position="497"/>
    </location>
</feature>
<protein>
    <submittedName>
        <fullName evidence="3">Uncharacterized protein</fullName>
    </submittedName>
</protein>
<feature type="region of interest" description="Disordered" evidence="1">
    <location>
        <begin position="471"/>
        <end position="520"/>
    </location>
</feature>
<evidence type="ECO:0000313" key="3">
    <source>
        <dbReference type="EMBL" id="KAF5365229.1"/>
    </source>
</evidence>
<feature type="signal peptide" evidence="2">
    <location>
        <begin position="1"/>
        <end position="23"/>
    </location>
</feature>
<reference evidence="3 4" key="1">
    <citation type="journal article" date="2020" name="ISME J.">
        <title>Uncovering the hidden diversity of litter-decomposition mechanisms in mushroom-forming fungi.</title>
        <authorList>
            <person name="Floudas D."/>
            <person name="Bentzer J."/>
            <person name="Ahren D."/>
            <person name="Johansson T."/>
            <person name="Persson P."/>
            <person name="Tunlid A."/>
        </authorList>
    </citation>
    <scope>NUCLEOTIDE SEQUENCE [LARGE SCALE GENOMIC DNA]</scope>
    <source>
        <strain evidence="3 4">CBS 291.85</strain>
    </source>
</reference>
<dbReference type="EMBL" id="JAACJM010000028">
    <property type="protein sequence ID" value="KAF5365229.1"/>
    <property type="molecule type" value="Genomic_DNA"/>
</dbReference>
<sequence>MHTLTLHLFIMATASIRPSETYARMLLPLGHGYPLWIPEPNNALPEEYQVEGVRIGDVGVVNSHGAFVFLFNICLEKEHPINQWNGVPEGFLPVQLNPWQIHTVTNMHRPSVPICSTGVEHFQLSAEAAAQIPGVPLGAGGGIELKFSHSRGAVLMLPEGASRADYLNLDGFRKYAAKNAPLWYQFVNGTLGLEAGCSSLYLLTGYDKSACWEAAEFSHPSKDQSFSIQFTAGLSNSGRLTLSHSSLLRSPVSSRCSDPSNNLNNQSVFIRGFKITLRQGLRDRLRGSTSVKVMNILGEKPDHVIRRGRLRTLQSRESGSNTATVSDNRVSHLNYRSDEYDVSSSAHIGDIDDSVDRTSNAGSDGSSDEENPYNIYHPSSVLNDYMLDMHSDIDVAITHDTEWYSLLEKPGDTMMPAENELMKRARERYQVDSTDGELKSVLPKAVHDDFSPAFNSQGWLRLAPKASQIPSNMGPHESVPSEPRQEAVVDKTNERTGFKGYSEPGNAHRSARTTSMVGGMNRIPPGTRVWYWNARGAVQHGTVLNSQVKGDRTQILNIRDDNGSNLQLPAAAVEKVKGEQE</sequence>
<organism evidence="3 4">
    <name type="scientific">Tetrapyrgos nigripes</name>
    <dbReference type="NCBI Taxonomy" id="182062"/>
    <lineage>
        <taxon>Eukaryota</taxon>
        <taxon>Fungi</taxon>
        <taxon>Dikarya</taxon>
        <taxon>Basidiomycota</taxon>
        <taxon>Agaricomycotina</taxon>
        <taxon>Agaricomycetes</taxon>
        <taxon>Agaricomycetidae</taxon>
        <taxon>Agaricales</taxon>
        <taxon>Marasmiineae</taxon>
        <taxon>Marasmiaceae</taxon>
        <taxon>Tetrapyrgos</taxon>
    </lineage>
</organism>
<gene>
    <name evidence="3" type="ORF">D9758_005429</name>
</gene>
<evidence type="ECO:0000256" key="1">
    <source>
        <dbReference type="SAM" id="MobiDB-lite"/>
    </source>
</evidence>
<evidence type="ECO:0000256" key="2">
    <source>
        <dbReference type="SAM" id="SignalP"/>
    </source>
</evidence>
<evidence type="ECO:0000313" key="4">
    <source>
        <dbReference type="Proteomes" id="UP000559256"/>
    </source>
</evidence>
<dbReference type="AlphaFoldDB" id="A0A8H5LQ07"/>
<feature type="chain" id="PRO_5034661106" evidence="2">
    <location>
        <begin position="24"/>
        <end position="581"/>
    </location>
</feature>
<comment type="caution">
    <text evidence="3">The sequence shown here is derived from an EMBL/GenBank/DDBJ whole genome shotgun (WGS) entry which is preliminary data.</text>
</comment>
<name>A0A8H5LQ07_9AGAR</name>
<keyword evidence="4" id="KW-1185">Reference proteome</keyword>
<dbReference type="OrthoDB" id="2662290at2759"/>
<feature type="region of interest" description="Disordered" evidence="1">
    <location>
        <begin position="344"/>
        <end position="374"/>
    </location>
</feature>
<proteinExistence type="predicted"/>
<keyword evidence="2" id="KW-0732">Signal</keyword>